<keyword evidence="1" id="KW-0472">Membrane</keyword>
<comment type="caution">
    <text evidence="2">The sequence shown here is derived from an EMBL/GenBank/DDBJ whole genome shotgun (WGS) entry which is preliminary data.</text>
</comment>
<reference evidence="3" key="1">
    <citation type="submission" date="2023-07" db="EMBL/GenBank/DDBJ databases">
        <authorList>
            <person name="Deng Y."/>
            <person name="Zhang Y.-Q."/>
        </authorList>
    </citation>
    <scope>NUCLEOTIDE SEQUENCE [LARGE SCALE GENOMIC DNA]</scope>
    <source>
        <strain evidence="3">CPCC 205710</strain>
    </source>
</reference>
<dbReference type="Proteomes" id="UP001206639">
    <property type="component" value="Unassembled WGS sequence"/>
</dbReference>
<gene>
    <name evidence="2" type="ORF">N4S67_03185</name>
</gene>
<feature type="transmembrane region" description="Helical" evidence="1">
    <location>
        <begin position="49"/>
        <end position="72"/>
    </location>
</feature>
<feature type="transmembrane region" description="Helical" evidence="1">
    <location>
        <begin position="118"/>
        <end position="140"/>
    </location>
</feature>
<organism evidence="2 3">
    <name type="scientific">Mycobacterium deserti</name>
    <dbReference type="NCBI Taxonomy" id="2978347"/>
    <lineage>
        <taxon>Bacteria</taxon>
        <taxon>Bacillati</taxon>
        <taxon>Actinomycetota</taxon>
        <taxon>Actinomycetes</taxon>
        <taxon>Mycobacteriales</taxon>
        <taxon>Mycobacteriaceae</taxon>
        <taxon>Mycobacterium</taxon>
    </lineage>
</organism>
<evidence type="ECO:0000256" key="1">
    <source>
        <dbReference type="SAM" id="Phobius"/>
    </source>
</evidence>
<proteinExistence type="predicted"/>
<keyword evidence="1" id="KW-0812">Transmembrane</keyword>
<evidence type="ECO:0000313" key="2">
    <source>
        <dbReference type="EMBL" id="MCT7657422.1"/>
    </source>
</evidence>
<keyword evidence="1" id="KW-1133">Transmembrane helix</keyword>
<keyword evidence="3" id="KW-1185">Reference proteome</keyword>
<feature type="transmembrane region" description="Helical" evidence="1">
    <location>
        <begin position="152"/>
        <end position="178"/>
    </location>
</feature>
<accession>A0ABT2M594</accession>
<name>A0ABT2M594_9MYCO</name>
<evidence type="ECO:0000313" key="3">
    <source>
        <dbReference type="Proteomes" id="UP001206639"/>
    </source>
</evidence>
<feature type="transmembrane region" description="Helical" evidence="1">
    <location>
        <begin position="78"/>
        <end position="97"/>
    </location>
</feature>
<dbReference type="EMBL" id="JAODWD010000001">
    <property type="protein sequence ID" value="MCT7657422.1"/>
    <property type="molecule type" value="Genomic_DNA"/>
</dbReference>
<sequence>MNETPPSVLQAEPTLIDRYQNFRTRRFLKRERAYRNLLPGWRTQRRRRVLVVVLGFTFVFMFAVSVLCAFGIERAPLLWFPACLVFFPAWSVLQIVSGRQGDAPQAALDEYEVQQRNTARSIGLTVTQYLMLVPIFYLIFGATFTGGTDTNMAYAGGLMALTVLTFAGCLPAMILGWIRRDPEA</sequence>
<protein>
    <submittedName>
        <fullName evidence="2">Uncharacterized protein</fullName>
    </submittedName>
</protein>
<dbReference type="RefSeq" id="WP_260991472.1">
    <property type="nucleotide sequence ID" value="NZ_JAODWD010000001.1"/>
</dbReference>